<dbReference type="RefSeq" id="WP_079685348.1">
    <property type="nucleotide sequence ID" value="NZ_FUZU01000001.1"/>
</dbReference>
<dbReference type="EMBL" id="FUZU01000001">
    <property type="protein sequence ID" value="SKC46384.1"/>
    <property type="molecule type" value="Genomic_DNA"/>
</dbReference>
<dbReference type="CDD" id="cd10150">
    <property type="entry name" value="CobN_like"/>
    <property type="match status" value="1"/>
</dbReference>
<dbReference type="Pfam" id="PF02514">
    <property type="entry name" value="CobN-Mg_chel"/>
    <property type="match status" value="1"/>
</dbReference>
<name>A0A1T5J4T0_9BACT</name>
<evidence type="ECO:0000313" key="3">
    <source>
        <dbReference type="Proteomes" id="UP000190961"/>
    </source>
</evidence>
<gene>
    <name evidence="2" type="ORF">SAMN05660236_0747</name>
</gene>
<dbReference type="InterPro" id="IPR003672">
    <property type="entry name" value="CobN/Mg_chltase"/>
</dbReference>
<dbReference type="Proteomes" id="UP000190961">
    <property type="component" value="Unassembled WGS sequence"/>
</dbReference>
<reference evidence="2 3" key="1">
    <citation type="submission" date="2017-02" db="EMBL/GenBank/DDBJ databases">
        <authorList>
            <person name="Peterson S.W."/>
        </authorList>
    </citation>
    <scope>NUCLEOTIDE SEQUENCE [LARGE SCALE GENOMIC DNA]</scope>
    <source>
        <strain evidence="2 3">DSM 25262</strain>
    </source>
</reference>
<feature type="domain" description="CobN/magnesium chelatase" evidence="1">
    <location>
        <begin position="143"/>
        <end position="1238"/>
    </location>
</feature>
<dbReference type="GO" id="GO:0009236">
    <property type="term" value="P:cobalamin biosynthetic process"/>
    <property type="evidence" value="ECO:0007669"/>
    <property type="project" value="InterPro"/>
</dbReference>
<dbReference type="GO" id="GO:0051116">
    <property type="term" value="F:cobaltochelatase activity"/>
    <property type="evidence" value="ECO:0007669"/>
    <property type="project" value="InterPro"/>
</dbReference>
<dbReference type="OrthoDB" id="9757976at2"/>
<dbReference type="PANTHER" id="PTHR44119">
    <property type="entry name" value="MAGNESIUM-CHELATASE SUBUNIT CHLH, CHLOROPLASTIC"/>
    <property type="match status" value="1"/>
</dbReference>
<accession>A0A1T5J4T0</accession>
<evidence type="ECO:0000259" key="1">
    <source>
        <dbReference type="Pfam" id="PF02514"/>
    </source>
</evidence>
<dbReference type="AlphaFoldDB" id="A0A1T5J4T0"/>
<sequence length="1252" mass="141095">MHLISAIPGGWSPNQDGVVYVDQSPGDIIFLSASDTELAAFSEAYKKIYIQNSAIPSIRLSNLANFRQELTIDTYSEEVLAKAKLIVVRILGGKSYFGYLVEQIITINRDHKVPVIFLPGHDSMDPELIQCSSIDTTFFHQLWKYFLVIDVKNSSSVLKLLFNKFFNLNFAVDEPLSAPEIFIFHPADGIINTEHETAKEAEAVIIVYRAHYLSNNLGPVLQLVYELKERNIASVIVFVTSLREIYQVNELFSVLDALKKNRLGVIIKTTGFSIKQFQEVDSSDFIYARINVPVIQAIHAASTYQAWKEGSFGLSPTDIAMNVALPELDGRIITKPISFKKANDKDVLTDSSTVYYNAYIPGCKFVARFASNWITLQQKKNAEKKIALILPNYPNKDSRLANGVGLDTPQSTIEIVKALYGEGYSIGDAFPQDAEELMQVIGSRITNELGSRYTRPYQVSLSLDSFNQFYNQLSEELRIKIASQWGDVTDDPYFDGEGFAIPGIYSGNVFVSIQPSRGYHIDVHNAYHSPDLPPPYYYFAFYWWTQCIFKSDAIVHIGKHGNLEWLPGKSLALSDTSCFPAAVFGAIPQFYPFIINDPGEGSQAKRRTQTVIIDHLIPPMTRAETYGVLMQLENLIDEYYEAVHADVKRAAILRSNIEKLVNEHQLKKDLEIDSDNLDELLVKLDGYLCEIKEAQIRDGLHIFGRVPEGNQLLDLIIALHRLPSANRIGITQALARDIGIGIDPLQVEYATPFNQSIFNIACRTNGDVVEALEVKAKELLSLSLELYNNNSIQDDTIVSQFPQTFAVIDYILSDTLKKLQATTYEIDHLLNGLSGKYIPAGGSGAPTRGRLDILPTGKNFYSIDVRTIPTEAAYQVGAKSVAALVQRYMQEHGEYPESIALSVWGTSTMRTGGDDIAQAMALMGVRPVWQNVNRRVTDFQVIPLFQLGRPRIDVMLRISGFFRDAFPDIISLYNAVVEKIASLDETDEENFIRKRIRKDREQWLAQGYTSEQAQQMASFRVFGSKPGAYGAGLQALIDEQAWDSKGDLAEAYIAWSSYAYGKQARGVSATHTFRNQLAHIQAVVQNQDNREHDILDSDDYYQFQGGLANAVQQERGEQPAIYFGDHARPDNPKIKSLKQELLKVFRSRVINPKWIEGVKRHGYKGAFEMAATLDYMFAYDATTDLVEDFMYEEIAQAYLFNEDTRAFIEKANPLALRDMSERLLEAIQRGMWQTPSENTVRKLRDIYIIMEE</sequence>
<dbReference type="STRING" id="688867.SAMN05660236_0747"/>
<organism evidence="2 3">
    <name type="scientific">Ohtaekwangia koreensis</name>
    <dbReference type="NCBI Taxonomy" id="688867"/>
    <lineage>
        <taxon>Bacteria</taxon>
        <taxon>Pseudomonadati</taxon>
        <taxon>Bacteroidota</taxon>
        <taxon>Cytophagia</taxon>
        <taxon>Cytophagales</taxon>
        <taxon>Fulvivirgaceae</taxon>
        <taxon>Ohtaekwangia</taxon>
    </lineage>
</organism>
<keyword evidence="3" id="KW-1185">Reference proteome</keyword>
<proteinExistence type="predicted"/>
<evidence type="ECO:0000313" key="2">
    <source>
        <dbReference type="EMBL" id="SKC46384.1"/>
    </source>
</evidence>
<dbReference type="PANTHER" id="PTHR44119:SF4">
    <property type="entry name" value="AEROBIC COBALTOCHELATASE SUBUNIT COBN"/>
    <property type="match status" value="1"/>
</dbReference>
<protein>
    <submittedName>
        <fullName evidence="2">Cobaltochelatase CobN subunit</fullName>
    </submittedName>
</protein>
<dbReference type="InterPro" id="IPR011953">
    <property type="entry name" value="Cobalto_CobN"/>
</dbReference>
<dbReference type="NCBIfam" id="TIGR02257">
    <property type="entry name" value="cobalto_cobN"/>
    <property type="match status" value="1"/>
</dbReference>